<dbReference type="Proteomes" id="UP000622580">
    <property type="component" value="Unassembled WGS sequence"/>
</dbReference>
<dbReference type="GO" id="GO:0004523">
    <property type="term" value="F:RNA-DNA hybrid ribonuclease activity"/>
    <property type="evidence" value="ECO:0007669"/>
    <property type="project" value="InterPro"/>
</dbReference>
<feature type="domain" description="RNase H type-1" evidence="1">
    <location>
        <begin position="1"/>
        <end position="143"/>
    </location>
</feature>
<dbReference type="InterPro" id="IPR002156">
    <property type="entry name" value="RNaseH_domain"/>
</dbReference>
<comment type="caution">
    <text evidence="2">The sequence shown here is derived from an EMBL/GenBank/DDBJ whole genome shotgun (WGS) entry which is preliminary data.</text>
</comment>
<sequence length="167" mass="18060">MNALRIWTDGVCTDSRGFGGWAYVRLWAGEARGVAGGERQATTPRMELTAVLRALTDLTDVPVPTPITLHSDSTVLMGGAGQLAAWRTSSWIDAKGEPVAERDLWEQIAAVTLVRPVTFVRVSATPSDKRPEGFVAAWSDFARDKCKAAGAFTWAIPRPNMAKFPAS</sequence>
<name>A0A941D5V3_9CAUL</name>
<dbReference type="EMBL" id="JAGSGD010000002">
    <property type="protein sequence ID" value="MBR7621506.1"/>
    <property type="molecule type" value="Genomic_DNA"/>
</dbReference>
<dbReference type="PROSITE" id="PS50879">
    <property type="entry name" value="RNASE_H_1"/>
    <property type="match status" value="1"/>
</dbReference>
<evidence type="ECO:0000313" key="3">
    <source>
        <dbReference type="Proteomes" id="UP000622580"/>
    </source>
</evidence>
<keyword evidence="3" id="KW-1185">Reference proteome</keyword>
<dbReference type="InterPro" id="IPR012337">
    <property type="entry name" value="RNaseH-like_sf"/>
</dbReference>
<dbReference type="Pfam" id="PF00075">
    <property type="entry name" value="RNase_H"/>
    <property type="match status" value="1"/>
</dbReference>
<gene>
    <name evidence="2" type="ORF">JKL49_19095</name>
</gene>
<proteinExistence type="predicted"/>
<dbReference type="GO" id="GO:0003676">
    <property type="term" value="F:nucleic acid binding"/>
    <property type="evidence" value="ECO:0007669"/>
    <property type="project" value="InterPro"/>
</dbReference>
<dbReference type="Gene3D" id="3.30.420.10">
    <property type="entry name" value="Ribonuclease H-like superfamily/Ribonuclease H"/>
    <property type="match status" value="1"/>
</dbReference>
<accession>A0A941D5V3</accession>
<reference evidence="2" key="1">
    <citation type="submission" date="2021-04" db="EMBL/GenBank/DDBJ databases">
        <title>Draft genome assembly of strain Phenylobacterium sp. 20VBR1 using MiniION and Illumina platforms.</title>
        <authorList>
            <person name="Thomas F.A."/>
            <person name="Krishnan K.P."/>
            <person name="Sinha R.K."/>
        </authorList>
    </citation>
    <scope>NUCLEOTIDE SEQUENCE</scope>
    <source>
        <strain evidence="2">20VBR1</strain>
    </source>
</reference>
<dbReference type="AlphaFoldDB" id="A0A941D5V3"/>
<organism evidence="2 3">
    <name type="scientific">Phenylobacterium glaciei</name>
    <dbReference type="NCBI Taxonomy" id="2803784"/>
    <lineage>
        <taxon>Bacteria</taxon>
        <taxon>Pseudomonadati</taxon>
        <taxon>Pseudomonadota</taxon>
        <taxon>Alphaproteobacteria</taxon>
        <taxon>Caulobacterales</taxon>
        <taxon>Caulobacteraceae</taxon>
        <taxon>Phenylobacterium</taxon>
    </lineage>
</organism>
<evidence type="ECO:0000259" key="1">
    <source>
        <dbReference type="PROSITE" id="PS50879"/>
    </source>
</evidence>
<dbReference type="InterPro" id="IPR036397">
    <property type="entry name" value="RNaseH_sf"/>
</dbReference>
<dbReference type="SUPFAM" id="SSF53098">
    <property type="entry name" value="Ribonuclease H-like"/>
    <property type="match status" value="1"/>
</dbReference>
<protein>
    <recommendedName>
        <fullName evidence="1">RNase H type-1 domain-containing protein</fullName>
    </recommendedName>
</protein>
<dbReference type="RefSeq" id="WP_215343026.1">
    <property type="nucleotide sequence ID" value="NZ_JAGSGD010000002.1"/>
</dbReference>
<evidence type="ECO:0000313" key="2">
    <source>
        <dbReference type="EMBL" id="MBR7621506.1"/>
    </source>
</evidence>